<organism evidence="2 3">
    <name type="scientific">Candidatus Nealsonbacteria bacterium RIFCSPLOWO2_12_FULL_39_31</name>
    <dbReference type="NCBI Taxonomy" id="1801676"/>
    <lineage>
        <taxon>Bacteria</taxon>
        <taxon>Candidatus Nealsoniibacteriota</taxon>
    </lineage>
</organism>
<dbReference type="AlphaFoldDB" id="A0A1G2EKK7"/>
<evidence type="ECO:0008006" key="4">
    <source>
        <dbReference type="Google" id="ProtNLM"/>
    </source>
</evidence>
<dbReference type="InterPro" id="IPR008910">
    <property type="entry name" value="MSC_TM_helix"/>
</dbReference>
<dbReference type="EMBL" id="MHML01000030">
    <property type="protein sequence ID" value="OGZ26326.1"/>
    <property type="molecule type" value="Genomic_DNA"/>
</dbReference>
<evidence type="ECO:0000256" key="1">
    <source>
        <dbReference type="SAM" id="Phobius"/>
    </source>
</evidence>
<feature type="transmembrane region" description="Helical" evidence="1">
    <location>
        <begin position="159"/>
        <end position="180"/>
    </location>
</feature>
<dbReference type="PANTHER" id="PTHR30221">
    <property type="entry name" value="SMALL-CONDUCTANCE MECHANOSENSITIVE CHANNEL"/>
    <property type="match status" value="1"/>
</dbReference>
<proteinExistence type="predicted"/>
<dbReference type="Gene3D" id="1.10.287.1260">
    <property type="match status" value="2"/>
</dbReference>
<protein>
    <recommendedName>
        <fullName evidence="4">Small-conductance mechanosensitive ion channel</fullName>
    </recommendedName>
</protein>
<keyword evidence="1" id="KW-0812">Transmembrane</keyword>
<comment type="caution">
    <text evidence="2">The sequence shown here is derived from an EMBL/GenBank/DDBJ whole genome shotgun (WGS) entry which is preliminary data.</text>
</comment>
<keyword evidence="1" id="KW-1133">Transmembrane helix</keyword>
<feature type="transmembrane region" description="Helical" evidence="1">
    <location>
        <begin position="28"/>
        <end position="49"/>
    </location>
</feature>
<dbReference type="InterPro" id="IPR045275">
    <property type="entry name" value="MscS_archaea/bacteria_type"/>
</dbReference>
<dbReference type="PANTHER" id="PTHR30221:SF1">
    <property type="entry name" value="SMALL-CONDUCTANCE MECHANOSENSITIVE CHANNEL"/>
    <property type="match status" value="1"/>
</dbReference>
<feature type="transmembrane region" description="Helical" evidence="1">
    <location>
        <begin position="117"/>
        <end position="138"/>
    </location>
</feature>
<name>A0A1G2EKK7_9BACT</name>
<evidence type="ECO:0000313" key="3">
    <source>
        <dbReference type="Proteomes" id="UP000179122"/>
    </source>
</evidence>
<reference evidence="2 3" key="1">
    <citation type="journal article" date="2016" name="Nat. Commun.">
        <title>Thousands of microbial genomes shed light on interconnected biogeochemical processes in an aquifer system.</title>
        <authorList>
            <person name="Anantharaman K."/>
            <person name="Brown C.T."/>
            <person name="Hug L.A."/>
            <person name="Sharon I."/>
            <person name="Castelle C.J."/>
            <person name="Probst A.J."/>
            <person name="Thomas B.C."/>
            <person name="Singh A."/>
            <person name="Wilkins M.J."/>
            <person name="Karaoz U."/>
            <person name="Brodie E.L."/>
            <person name="Williams K.H."/>
            <person name="Hubbard S.S."/>
            <person name="Banfield J.F."/>
        </authorList>
    </citation>
    <scope>NUCLEOTIDE SEQUENCE [LARGE SCALE GENOMIC DNA]</scope>
</reference>
<dbReference type="Pfam" id="PF05552">
    <property type="entry name" value="MS_channel_1st_1"/>
    <property type="match status" value="2"/>
</dbReference>
<gene>
    <name evidence="2" type="ORF">A3F95_00200</name>
</gene>
<evidence type="ECO:0000313" key="2">
    <source>
        <dbReference type="EMBL" id="OGZ26326.1"/>
    </source>
</evidence>
<dbReference type="GO" id="GO:0008381">
    <property type="term" value="F:mechanosensitive monoatomic ion channel activity"/>
    <property type="evidence" value="ECO:0007669"/>
    <property type="project" value="InterPro"/>
</dbReference>
<dbReference type="Proteomes" id="UP000179122">
    <property type="component" value="Unassembled WGS sequence"/>
</dbReference>
<feature type="transmembrane region" description="Helical" evidence="1">
    <location>
        <begin position="186"/>
        <end position="208"/>
    </location>
</feature>
<feature type="transmembrane region" description="Helical" evidence="1">
    <location>
        <begin position="83"/>
        <end position="105"/>
    </location>
</feature>
<sequence>MLIQTWGEVLTQSFKDLWLGVVDFVPNLIVALIIFIIGWIIGAVIGRVVDQIIRSLKVDNALRGAGLGEVFSRAGFEINSGRFLGGLVKWFVIVVFLVASLDVLGLTQVNTFLQEVVLLYLPQVIVAVLILLVAAVIAEIMQRLVIGGAKAAHIKSSNFLGSVTKWSIWVFAILAALFQLGVATAFVQTLFTGIVIALALAVGLSFGLGGQEAASRYIEKLRGDISDKN</sequence>
<accession>A0A1G2EKK7</accession>
<keyword evidence="1" id="KW-0472">Membrane</keyword>